<feature type="signal peptide" evidence="2">
    <location>
        <begin position="1"/>
        <end position="19"/>
    </location>
</feature>
<dbReference type="PANTHER" id="PTHR22901">
    <property type="entry name" value="SIALATE O-ACETYLESTERASE"/>
    <property type="match status" value="1"/>
</dbReference>
<feature type="domain" description="Sialate O-acetylesterase" evidence="3">
    <location>
        <begin position="160"/>
        <end position="383"/>
    </location>
</feature>
<evidence type="ECO:0000313" key="5">
    <source>
        <dbReference type="Proteomes" id="UP001153069"/>
    </source>
</evidence>
<name>A0A9N8DBS6_9STRA</name>
<keyword evidence="2" id="KW-0732">Signal</keyword>
<dbReference type="InterPro" id="IPR036514">
    <property type="entry name" value="SGNH_hydro_sf"/>
</dbReference>
<organism evidence="4 5">
    <name type="scientific">Seminavis robusta</name>
    <dbReference type="NCBI Taxonomy" id="568900"/>
    <lineage>
        <taxon>Eukaryota</taxon>
        <taxon>Sar</taxon>
        <taxon>Stramenopiles</taxon>
        <taxon>Ochrophyta</taxon>
        <taxon>Bacillariophyta</taxon>
        <taxon>Bacillariophyceae</taxon>
        <taxon>Bacillariophycidae</taxon>
        <taxon>Naviculales</taxon>
        <taxon>Naviculaceae</taxon>
        <taxon>Seminavis</taxon>
    </lineage>
</organism>
<dbReference type="EMBL" id="CAICTM010000079">
    <property type="protein sequence ID" value="CAB9500282.1"/>
    <property type="molecule type" value="Genomic_DNA"/>
</dbReference>
<evidence type="ECO:0000259" key="3">
    <source>
        <dbReference type="Pfam" id="PF03629"/>
    </source>
</evidence>
<dbReference type="Pfam" id="PF03629">
    <property type="entry name" value="SASA"/>
    <property type="match status" value="1"/>
</dbReference>
<dbReference type="AlphaFoldDB" id="A0A9N8DBS6"/>
<reference evidence="4" key="1">
    <citation type="submission" date="2020-06" db="EMBL/GenBank/DDBJ databases">
        <authorList>
            <consortium name="Plant Systems Biology data submission"/>
        </authorList>
    </citation>
    <scope>NUCLEOTIDE SEQUENCE</scope>
    <source>
        <strain evidence="4">D6</strain>
    </source>
</reference>
<evidence type="ECO:0000256" key="2">
    <source>
        <dbReference type="SAM" id="SignalP"/>
    </source>
</evidence>
<sequence>MYIVQILFSILLPWHIALAAKGGLTTPTEWLHEIDADVPSFHRTDEEPVPPITSDLDSSDNVTRNFVSATLGSNMVLQRDQEVTIWGYSQKGALITTSLFDHEEDEAKEARFILSTTANGDDGLWRQTLPPQSASLKPMNIDIKSSSGQRQTLENVLFGDVYLWGGQSNMVFSLPGTTNGTEEANKGNNYPHIRIFTVGQKTTSSTPLPDLQSIAQKWSVAKNHSLYYHLPGVPGGRVARFSFFSSVCWFFGKEVADGLENKVPIGLISDNWGGTAVQRWKPNGDLYNAMIYPYMVGPMAVTGFTWYQGEANAHNMKQAKLYRQLFPEMIEAWRSGFKVPDAYFGFVQLSTWCSKVPEAVAEIRRSQMAALQLKNVGYSTNADMGAGCDIHPPKKQFCGYRLGNSALAIQYGKPIHWKSPSYSKATALVNEERQKKTSANPSVVVQFQDVSSEGLYLLKTPYNTQVENFACAANPAGTCAGATVLLNGKGWVNATITIRSSNSVSLTAVTGDSSQDLIVATSYGWGSVPLMTVYDKGTDLPVLPWNERM</sequence>
<accession>A0A9N8DBS6</accession>
<evidence type="ECO:0000256" key="1">
    <source>
        <dbReference type="ARBA" id="ARBA00022801"/>
    </source>
</evidence>
<dbReference type="PANTHER" id="PTHR22901:SF0">
    <property type="entry name" value="SIALATE O-ACETYLESTERASE"/>
    <property type="match status" value="1"/>
</dbReference>
<dbReference type="SUPFAM" id="SSF52266">
    <property type="entry name" value="SGNH hydrolase"/>
    <property type="match status" value="1"/>
</dbReference>
<proteinExistence type="predicted"/>
<dbReference type="Proteomes" id="UP001153069">
    <property type="component" value="Unassembled WGS sequence"/>
</dbReference>
<evidence type="ECO:0000313" key="4">
    <source>
        <dbReference type="EMBL" id="CAB9500282.1"/>
    </source>
</evidence>
<protein>
    <submittedName>
        <fullName evidence="4">Sialate O-acetylesterase</fullName>
    </submittedName>
</protein>
<feature type="chain" id="PRO_5040447413" evidence="2">
    <location>
        <begin position="20"/>
        <end position="549"/>
    </location>
</feature>
<gene>
    <name evidence="4" type="ORF">SEMRO_80_G043110.1</name>
</gene>
<dbReference type="OrthoDB" id="193339at2759"/>
<keyword evidence="1" id="KW-0378">Hydrolase</keyword>
<keyword evidence="5" id="KW-1185">Reference proteome</keyword>
<dbReference type="InterPro" id="IPR005181">
    <property type="entry name" value="SASA"/>
</dbReference>
<dbReference type="Gene3D" id="3.40.50.1110">
    <property type="entry name" value="SGNH hydrolase"/>
    <property type="match status" value="1"/>
</dbReference>
<dbReference type="InterPro" id="IPR039329">
    <property type="entry name" value="SIAE"/>
</dbReference>
<dbReference type="GO" id="GO:0001681">
    <property type="term" value="F:sialate O-acetylesterase activity"/>
    <property type="evidence" value="ECO:0007669"/>
    <property type="project" value="InterPro"/>
</dbReference>
<dbReference type="GO" id="GO:0005975">
    <property type="term" value="P:carbohydrate metabolic process"/>
    <property type="evidence" value="ECO:0007669"/>
    <property type="project" value="TreeGrafter"/>
</dbReference>
<comment type="caution">
    <text evidence="4">The sequence shown here is derived from an EMBL/GenBank/DDBJ whole genome shotgun (WGS) entry which is preliminary data.</text>
</comment>